<evidence type="ECO:0000313" key="2">
    <source>
        <dbReference type="EMBL" id="JAT28564.1"/>
    </source>
</evidence>
<feature type="non-terminal residue" evidence="2">
    <location>
        <position position="1"/>
    </location>
</feature>
<feature type="compositionally biased region" description="Basic residues" evidence="1">
    <location>
        <begin position="110"/>
        <end position="122"/>
    </location>
</feature>
<feature type="compositionally biased region" description="Acidic residues" evidence="1">
    <location>
        <begin position="464"/>
        <end position="480"/>
    </location>
</feature>
<evidence type="ECO:0000256" key="1">
    <source>
        <dbReference type="SAM" id="MobiDB-lite"/>
    </source>
</evidence>
<accession>A0A1B6LY89</accession>
<feature type="compositionally biased region" description="Basic and acidic residues" evidence="1">
    <location>
        <begin position="46"/>
        <end position="58"/>
    </location>
</feature>
<organism evidence="2">
    <name type="scientific">Graphocephala atropunctata</name>
    <dbReference type="NCBI Taxonomy" id="36148"/>
    <lineage>
        <taxon>Eukaryota</taxon>
        <taxon>Metazoa</taxon>
        <taxon>Ecdysozoa</taxon>
        <taxon>Arthropoda</taxon>
        <taxon>Hexapoda</taxon>
        <taxon>Insecta</taxon>
        <taxon>Pterygota</taxon>
        <taxon>Neoptera</taxon>
        <taxon>Paraneoptera</taxon>
        <taxon>Hemiptera</taxon>
        <taxon>Auchenorrhyncha</taxon>
        <taxon>Membracoidea</taxon>
        <taxon>Cicadellidae</taxon>
        <taxon>Cicadellinae</taxon>
        <taxon>Cicadellini</taxon>
        <taxon>Graphocephala</taxon>
    </lineage>
</organism>
<feature type="compositionally biased region" description="Low complexity" evidence="1">
    <location>
        <begin position="589"/>
        <end position="603"/>
    </location>
</feature>
<feature type="region of interest" description="Disordered" evidence="1">
    <location>
        <begin position="508"/>
        <end position="667"/>
    </location>
</feature>
<dbReference type="AlphaFoldDB" id="A0A1B6LY89"/>
<proteinExistence type="predicted"/>
<protein>
    <submittedName>
        <fullName evidence="2">Uncharacterized protein</fullName>
    </submittedName>
</protein>
<gene>
    <name evidence="2" type="ORF">g.25861</name>
</gene>
<feature type="region of interest" description="Disordered" evidence="1">
    <location>
        <begin position="335"/>
        <end position="364"/>
    </location>
</feature>
<sequence length="708" mass="77848">NKTIAKVEAILARNPALPRLTRGEILALFDNITKSDAAKVQQQELPKSKVQESDRPEHEKSLMVVLPFNTNPNQTNNLEELYTRQPVTRIVGIDYTTPTVPTSTATERPKRPKKRKNGTRRKPIAQEIRPVYIDESRTSTTEPNIEDIQWNPMLNSETINRPSIKKQNTNGIEVPHYMQDTLDAFQNSNNQIFVTVPPQKSTEIPQTSTTQKANSPSLPNISIAAQSLTPELKNLLVSLGLLTSDGGQVSMVPTTTTTTSRPPPPLIQYISINPTVDPTSYIVFKPLPIASSRGNNQGNSEEPLSDDMRHFLARFGLTSDIDNARSQKALSSKNINLSSTTSTTTSTTTTTNLPPLKSSGDINEEPFKVDAGLPVINSDMLTDDMKNILENVGLMKKSRKKSKGVIFNPSRTAGILNQTEEKEKVSKLLSTIKQLSEAEKNKSLSADEVAQQLQNLTASLIDESKEEENDSDFELVEGESSEMNYEGYEPAEEELLKLQNGFIDDDLKDDFPLEISEPDDNNQNNDLASGAIQDSINSSNKLSTFGQSLKNTHNPPDPLSSDELHHFVENDKNEIKRQQPNKRQQPDNATESSDDASSSSTESPSDEPKTNADTPADASSPSDSSPALDSSAAAADESTNDEDDSTPSQDDLIDSFGGDNPPENRPNGLYFLVDWNTFLRVGTDNKTVDLNFSPKVGDPKNFLPITVP</sequence>
<feature type="compositionally biased region" description="Basic and acidic residues" evidence="1">
    <location>
        <begin position="562"/>
        <end position="577"/>
    </location>
</feature>
<name>A0A1B6LY89_9HEMI</name>
<dbReference type="EMBL" id="GEBQ01011413">
    <property type="protein sequence ID" value="JAT28564.1"/>
    <property type="molecule type" value="Transcribed_RNA"/>
</dbReference>
<reference evidence="2" key="1">
    <citation type="submission" date="2015-11" db="EMBL/GenBank/DDBJ databases">
        <title>De novo transcriptome assembly of four potential Pierce s Disease insect vectors from Arizona vineyards.</title>
        <authorList>
            <person name="Tassone E.E."/>
        </authorList>
    </citation>
    <scope>NUCLEOTIDE SEQUENCE</scope>
</reference>
<feature type="compositionally biased region" description="Low complexity" evidence="1">
    <location>
        <begin position="97"/>
        <end position="106"/>
    </location>
</feature>
<feature type="region of interest" description="Disordered" evidence="1">
    <location>
        <begin position="460"/>
        <end position="487"/>
    </location>
</feature>
<feature type="region of interest" description="Disordered" evidence="1">
    <location>
        <begin position="38"/>
        <end position="58"/>
    </location>
</feature>
<feature type="compositionally biased region" description="Low complexity" evidence="1">
    <location>
        <begin position="338"/>
        <end position="351"/>
    </location>
</feature>
<feature type="compositionally biased region" description="Low complexity" evidence="1">
    <location>
        <begin position="611"/>
        <end position="637"/>
    </location>
</feature>
<feature type="compositionally biased region" description="Polar residues" evidence="1">
    <location>
        <begin position="521"/>
        <end position="554"/>
    </location>
</feature>
<feature type="region of interest" description="Disordered" evidence="1">
    <location>
        <begin position="97"/>
        <end position="122"/>
    </location>
</feature>